<feature type="transmembrane region" description="Helical" evidence="8">
    <location>
        <begin position="30"/>
        <end position="54"/>
    </location>
</feature>
<keyword evidence="8" id="KW-0472">Membrane</keyword>
<organism evidence="10 11">
    <name type="scientific">Phycicoccus sonneratiae</name>
    <dbReference type="NCBI Taxonomy" id="2807628"/>
    <lineage>
        <taxon>Bacteria</taxon>
        <taxon>Bacillati</taxon>
        <taxon>Actinomycetota</taxon>
        <taxon>Actinomycetes</taxon>
        <taxon>Micrococcales</taxon>
        <taxon>Intrasporangiaceae</taxon>
        <taxon>Phycicoccus</taxon>
    </lineage>
</organism>
<evidence type="ECO:0000259" key="9">
    <source>
        <dbReference type="PROSITE" id="PS50109"/>
    </source>
</evidence>
<dbReference type="EC" id="2.7.13.3" evidence="3"/>
<dbReference type="Gene3D" id="1.10.287.130">
    <property type="match status" value="1"/>
</dbReference>
<keyword evidence="7" id="KW-0902">Two-component regulatory system</keyword>
<dbReference type="CDD" id="cd00082">
    <property type="entry name" value="HisKA"/>
    <property type="match status" value="1"/>
</dbReference>
<keyword evidence="4" id="KW-0597">Phosphoprotein</keyword>
<evidence type="ECO:0000313" key="11">
    <source>
        <dbReference type="Proteomes" id="UP001430172"/>
    </source>
</evidence>
<dbReference type="PANTHER" id="PTHR43711:SF1">
    <property type="entry name" value="HISTIDINE KINASE 1"/>
    <property type="match status" value="1"/>
</dbReference>
<gene>
    <name evidence="10" type="ORF">JQN70_17910</name>
</gene>
<protein>
    <recommendedName>
        <fullName evidence="3">histidine kinase</fullName>
        <ecNumber evidence="3">2.7.13.3</ecNumber>
    </recommendedName>
</protein>
<dbReference type="InterPro" id="IPR005467">
    <property type="entry name" value="His_kinase_dom"/>
</dbReference>
<keyword evidence="5" id="KW-0808">Transferase</keyword>
<reference evidence="10" key="1">
    <citation type="submission" date="2021-02" db="EMBL/GenBank/DDBJ databases">
        <title>Phycicoccus sp. MQZ13P-5T, whole genome shotgun sequence.</title>
        <authorList>
            <person name="Tuo L."/>
        </authorList>
    </citation>
    <scope>NUCLEOTIDE SEQUENCE</scope>
    <source>
        <strain evidence="10">MQZ13P-5</strain>
    </source>
</reference>
<dbReference type="SUPFAM" id="SSF47384">
    <property type="entry name" value="Homodimeric domain of signal transducing histidine kinase"/>
    <property type="match status" value="1"/>
</dbReference>
<keyword evidence="8" id="KW-0812">Transmembrane</keyword>
<feature type="transmembrane region" description="Helical" evidence="8">
    <location>
        <begin position="66"/>
        <end position="86"/>
    </location>
</feature>
<dbReference type="PRINTS" id="PR00344">
    <property type="entry name" value="BCTRLSENSOR"/>
</dbReference>
<dbReference type="InterPro" id="IPR003594">
    <property type="entry name" value="HATPase_dom"/>
</dbReference>
<evidence type="ECO:0000256" key="4">
    <source>
        <dbReference type="ARBA" id="ARBA00022553"/>
    </source>
</evidence>
<dbReference type="InterPro" id="IPR050736">
    <property type="entry name" value="Sensor_HK_Regulatory"/>
</dbReference>
<dbReference type="SMART" id="SM00388">
    <property type="entry name" value="HisKA"/>
    <property type="match status" value="1"/>
</dbReference>
<evidence type="ECO:0000256" key="3">
    <source>
        <dbReference type="ARBA" id="ARBA00012438"/>
    </source>
</evidence>
<dbReference type="Proteomes" id="UP001430172">
    <property type="component" value="Unassembled WGS sequence"/>
</dbReference>
<dbReference type="InterPro" id="IPR004358">
    <property type="entry name" value="Sig_transdc_His_kin-like_C"/>
</dbReference>
<dbReference type="PANTHER" id="PTHR43711">
    <property type="entry name" value="TWO-COMPONENT HISTIDINE KINASE"/>
    <property type="match status" value="1"/>
</dbReference>
<comment type="catalytic activity">
    <reaction evidence="1">
        <text>ATP + protein L-histidine = ADP + protein N-phospho-L-histidine.</text>
        <dbReference type="EC" id="2.7.13.3"/>
    </reaction>
</comment>
<keyword evidence="8" id="KW-1133">Transmembrane helix</keyword>
<dbReference type="InterPro" id="IPR036890">
    <property type="entry name" value="HATPase_C_sf"/>
</dbReference>
<keyword evidence="11" id="KW-1185">Reference proteome</keyword>
<comment type="caution">
    <text evidence="10">The sequence shown here is derived from an EMBL/GenBank/DDBJ whole genome shotgun (WGS) entry which is preliminary data.</text>
</comment>
<evidence type="ECO:0000256" key="6">
    <source>
        <dbReference type="ARBA" id="ARBA00022777"/>
    </source>
</evidence>
<dbReference type="RefSeq" id="WP_204132746.1">
    <property type="nucleotide sequence ID" value="NZ_JAFDVD010000023.1"/>
</dbReference>
<dbReference type="EMBL" id="JAFDVD010000023">
    <property type="protein sequence ID" value="MBM6402276.1"/>
    <property type="molecule type" value="Genomic_DNA"/>
</dbReference>
<dbReference type="Pfam" id="PF02518">
    <property type="entry name" value="HATPase_c"/>
    <property type="match status" value="1"/>
</dbReference>
<name>A0ABS2CQV9_9MICO</name>
<evidence type="ECO:0000256" key="5">
    <source>
        <dbReference type="ARBA" id="ARBA00022679"/>
    </source>
</evidence>
<proteinExistence type="predicted"/>
<dbReference type="InterPro" id="IPR036097">
    <property type="entry name" value="HisK_dim/P_sf"/>
</dbReference>
<dbReference type="SUPFAM" id="SSF55874">
    <property type="entry name" value="ATPase domain of HSP90 chaperone/DNA topoisomerase II/histidine kinase"/>
    <property type="match status" value="1"/>
</dbReference>
<evidence type="ECO:0000256" key="8">
    <source>
        <dbReference type="SAM" id="Phobius"/>
    </source>
</evidence>
<evidence type="ECO:0000256" key="1">
    <source>
        <dbReference type="ARBA" id="ARBA00000085"/>
    </source>
</evidence>
<evidence type="ECO:0000256" key="2">
    <source>
        <dbReference type="ARBA" id="ARBA00004236"/>
    </source>
</evidence>
<feature type="domain" description="Histidine kinase" evidence="9">
    <location>
        <begin position="119"/>
        <end position="334"/>
    </location>
</feature>
<accession>A0ABS2CQV9</accession>
<dbReference type="Gene3D" id="3.30.565.10">
    <property type="entry name" value="Histidine kinase-like ATPase, C-terminal domain"/>
    <property type="match status" value="1"/>
</dbReference>
<evidence type="ECO:0000313" key="10">
    <source>
        <dbReference type="EMBL" id="MBM6402276.1"/>
    </source>
</evidence>
<evidence type="ECO:0000256" key="7">
    <source>
        <dbReference type="ARBA" id="ARBA00023012"/>
    </source>
</evidence>
<dbReference type="Pfam" id="PF00512">
    <property type="entry name" value="HisKA"/>
    <property type="match status" value="1"/>
</dbReference>
<keyword evidence="6 10" id="KW-0418">Kinase</keyword>
<dbReference type="GO" id="GO:0016301">
    <property type="term" value="F:kinase activity"/>
    <property type="evidence" value="ECO:0007669"/>
    <property type="project" value="UniProtKB-KW"/>
</dbReference>
<dbReference type="CDD" id="cd00075">
    <property type="entry name" value="HATPase"/>
    <property type="match status" value="1"/>
</dbReference>
<comment type="subcellular location">
    <subcellularLocation>
        <location evidence="2">Cell membrane</location>
    </subcellularLocation>
</comment>
<dbReference type="SMART" id="SM00387">
    <property type="entry name" value="HATPase_c"/>
    <property type="match status" value="1"/>
</dbReference>
<sequence length="337" mass="34757">MLLVVLLSGGAAVAVGLVGALLVDRQARSSLVWAAVLVPVLVLVIVAAGVAATAQAMFISEHDHQVVLVVLATCLPIAGLFGWLVARRVEAVVRHSVEEAATRERDRVVEARRRELVAWVSHDLRTPLAGIRAMAEALDDGVAPPGSDYLGRIRAETDRMSDMVGGLLALSRLQSGSLVLDVAPVDLADLVSDTVAGARPVAERRGVVLSASADRPVVARVDGAELGRALANLVANAVTHTPSDGAVRIRLAARTDGAEITVDDECGGIAPEDAGRLFEPGWRGTGGRTPAAGVGAGLGLAVARGIARAHGGDVEVTPRHGPGCRFRLVVPGEVVPG</sequence>
<dbReference type="InterPro" id="IPR003661">
    <property type="entry name" value="HisK_dim/P_dom"/>
</dbReference>
<dbReference type="PROSITE" id="PS50109">
    <property type="entry name" value="HIS_KIN"/>
    <property type="match status" value="1"/>
</dbReference>